<name>A0A178CNK8_9EURO</name>
<dbReference type="EMBL" id="LVCJ01000066">
    <property type="protein sequence ID" value="OAL31077.1"/>
    <property type="molecule type" value="Genomic_DNA"/>
</dbReference>
<organism evidence="1 2">
    <name type="scientific">Fonsecaea nubica</name>
    <dbReference type="NCBI Taxonomy" id="856822"/>
    <lineage>
        <taxon>Eukaryota</taxon>
        <taxon>Fungi</taxon>
        <taxon>Dikarya</taxon>
        <taxon>Ascomycota</taxon>
        <taxon>Pezizomycotina</taxon>
        <taxon>Eurotiomycetes</taxon>
        <taxon>Chaetothyriomycetidae</taxon>
        <taxon>Chaetothyriales</taxon>
        <taxon>Herpotrichiellaceae</taxon>
        <taxon>Fonsecaea</taxon>
    </lineage>
</organism>
<evidence type="ECO:0000313" key="2">
    <source>
        <dbReference type="Proteomes" id="UP000185904"/>
    </source>
</evidence>
<gene>
    <name evidence="1" type="ORF">AYO20_08408</name>
</gene>
<evidence type="ECO:0000313" key="1">
    <source>
        <dbReference type="EMBL" id="OAL31077.1"/>
    </source>
</evidence>
<dbReference type="Proteomes" id="UP000185904">
    <property type="component" value="Unassembled WGS sequence"/>
</dbReference>
<proteinExistence type="predicted"/>
<sequence>MASSISPATDLSSNDEPVVDIPFWGKAVTVATYRSGPERTRMVDFYISMSDKKLRTRIWDKDLTSILSKHLFEPPLEGGVSLEEPSEPLNSLELACMVSLLQNQPPTGVKYPGLKELVDRLADMELKRLHDLKDPPHEMISTRYFLNVLQGFGRGELSGIGRRVFQDNSQNVSKWVDTVPGKTTRVKTRAANSALGVVLDVDYCYWYKNEVHHDSEASVTFHGQNDHVCFQNPKNGRECGAVSKLKATWKDEWMPDSGKQDSGKQE</sequence>
<keyword evidence="2" id="KW-1185">Reference proteome</keyword>
<dbReference type="AlphaFoldDB" id="A0A178CNK8"/>
<dbReference type="GeneID" id="34591812"/>
<protein>
    <submittedName>
        <fullName evidence="1">Uncharacterized protein</fullName>
    </submittedName>
</protein>
<accession>A0A178CNK8</accession>
<dbReference type="RefSeq" id="XP_022497323.1">
    <property type="nucleotide sequence ID" value="XM_022646685.1"/>
</dbReference>
<reference evidence="1 2" key="1">
    <citation type="submission" date="2016-03" db="EMBL/GenBank/DDBJ databases">
        <title>The draft genome sequence of Fonsecaea nubica causative agent of cutaneous subcutaneous infection in human host.</title>
        <authorList>
            <person name="Costa F."/>
            <person name="Sybren D.H."/>
            <person name="Raittz R.T."/>
            <person name="Weiss V.A."/>
            <person name="Leao A.C."/>
            <person name="Gomes R."/>
            <person name="De Souza E.M."/>
            <person name="Pedrosa F.O."/>
            <person name="Steffens M.B."/>
            <person name="Bombassaro A."/>
            <person name="Tadra-Sfeir M.Z."/>
            <person name="Moreno L.F."/>
            <person name="Najafzadeh M.J."/>
            <person name="Felipe M.S."/>
            <person name="Teixeira M."/>
            <person name="Sun J."/>
            <person name="Xi L."/>
            <person name="Castro M.A."/>
            <person name="Vicente V.A."/>
        </authorList>
    </citation>
    <scope>NUCLEOTIDE SEQUENCE [LARGE SCALE GENOMIC DNA]</scope>
    <source>
        <strain evidence="1 2">CBS 269.64</strain>
    </source>
</reference>
<comment type="caution">
    <text evidence="1">The sequence shown here is derived from an EMBL/GenBank/DDBJ whole genome shotgun (WGS) entry which is preliminary data.</text>
</comment>